<feature type="transmembrane region" description="Helical" evidence="8">
    <location>
        <begin position="414"/>
        <end position="431"/>
    </location>
</feature>
<evidence type="ECO:0008006" key="11">
    <source>
        <dbReference type="Google" id="ProtNLM"/>
    </source>
</evidence>
<evidence type="ECO:0000256" key="2">
    <source>
        <dbReference type="ARBA" id="ARBA00022475"/>
    </source>
</evidence>
<dbReference type="RefSeq" id="WP_344663437.1">
    <property type="nucleotide sequence ID" value="NZ_BAAAQN010000001.1"/>
</dbReference>
<dbReference type="Proteomes" id="UP001500751">
    <property type="component" value="Unassembled WGS sequence"/>
</dbReference>
<feature type="transmembrane region" description="Helical" evidence="8">
    <location>
        <begin position="150"/>
        <end position="168"/>
    </location>
</feature>
<keyword evidence="2" id="KW-1003">Cell membrane</keyword>
<keyword evidence="10" id="KW-1185">Reference proteome</keyword>
<proteinExistence type="predicted"/>
<feature type="transmembrane region" description="Helical" evidence="8">
    <location>
        <begin position="245"/>
        <end position="265"/>
    </location>
</feature>
<evidence type="ECO:0000256" key="6">
    <source>
        <dbReference type="ARBA" id="ARBA00022989"/>
    </source>
</evidence>
<feature type="transmembrane region" description="Helical" evidence="8">
    <location>
        <begin position="216"/>
        <end position="233"/>
    </location>
</feature>
<feature type="transmembrane region" description="Helical" evidence="8">
    <location>
        <begin position="305"/>
        <end position="328"/>
    </location>
</feature>
<evidence type="ECO:0000313" key="9">
    <source>
        <dbReference type="EMBL" id="GAA2010875.1"/>
    </source>
</evidence>
<evidence type="ECO:0000256" key="1">
    <source>
        <dbReference type="ARBA" id="ARBA00004651"/>
    </source>
</evidence>
<accession>A0ABP5F196</accession>
<evidence type="ECO:0000313" key="10">
    <source>
        <dbReference type="Proteomes" id="UP001500751"/>
    </source>
</evidence>
<dbReference type="PANTHER" id="PTHR33908:SF11">
    <property type="entry name" value="MEMBRANE PROTEIN"/>
    <property type="match status" value="1"/>
</dbReference>
<keyword evidence="7 8" id="KW-0472">Membrane</keyword>
<gene>
    <name evidence="9" type="ORF">GCM10009839_01050</name>
</gene>
<feature type="transmembrane region" description="Helical" evidence="8">
    <location>
        <begin position="113"/>
        <end position="138"/>
    </location>
</feature>
<keyword evidence="3" id="KW-0328">Glycosyltransferase</keyword>
<keyword evidence="5 8" id="KW-0812">Transmembrane</keyword>
<evidence type="ECO:0000256" key="3">
    <source>
        <dbReference type="ARBA" id="ARBA00022676"/>
    </source>
</evidence>
<comment type="subcellular location">
    <subcellularLocation>
        <location evidence="1">Cell membrane</location>
        <topology evidence="1">Multi-pass membrane protein</topology>
    </subcellularLocation>
</comment>
<dbReference type="EMBL" id="BAAAQN010000001">
    <property type="protein sequence ID" value="GAA2010875.1"/>
    <property type="molecule type" value="Genomic_DNA"/>
</dbReference>
<feature type="transmembrane region" description="Helical" evidence="8">
    <location>
        <begin position="335"/>
        <end position="355"/>
    </location>
</feature>
<evidence type="ECO:0000256" key="7">
    <source>
        <dbReference type="ARBA" id="ARBA00023136"/>
    </source>
</evidence>
<dbReference type="PANTHER" id="PTHR33908">
    <property type="entry name" value="MANNOSYLTRANSFERASE YKCB-RELATED"/>
    <property type="match status" value="1"/>
</dbReference>
<keyword evidence="6 8" id="KW-1133">Transmembrane helix</keyword>
<comment type="caution">
    <text evidence="9">The sequence shown here is derived from an EMBL/GenBank/DDBJ whole genome shotgun (WGS) entry which is preliminary data.</text>
</comment>
<organism evidence="9 10">
    <name type="scientific">Catenulispora yoronensis</name>
    <dbReference type="NCBI Taxonomy" id="450799"/>
    <lineage>
        <taxon>Bacteria</taxon>
        <taxon>Bacillati</taxon>
        <taxon>Actinomycetota</taxon>
        <taxon>Actinomycetes</taxon>
        <taxon>Catenulisporales</taxon>
        <taxon>Catenulisporaceae</taxon>
        <taxon>Catenulispora</taxon>
    </lineage>
</organism>
<reference evidence="10" key="1">
    <citation type="journal article" date="2019" name="Int. J. Syst. Evol. Microbiol.">
        <title>The Global Catalogue of Microorganisms (GCM) 10K type strain sequencing project: providing services to taxonomists for standard genome sequencing and annotation.</title>
        <authorList>
            <consortium name="The Broad Institute Genomics Platform"/>
            <consortium name="The Broad Institute Genome Sequencing Center for Infectious Disease"/>
            <person name="Wu L."/>
            <person name="Ma J."/>
        </authorList>
    </citation>
    <scope>NUCLEOTIDE SEQUENCE [LARGE SCALE GENOMIC DNA]</scope>
    <source>
        <strain evidence="10">JCM 16014</strain>
    </source>
</reference>
<sequence length="555" mass="60599">MSDTIPVIPAPRRELSETQEILLPRRSASRVDKPEATPRDLVVWVVAGVATVLAVVATVHFALNRETLGFHDAYSHLEISRRVLASRTTGIAQLGTIWLPLPHILQALFAWNSTLYVTGLAGSIVSGLSYVAATVLIYRIVVELCDGRRSAGVIAAAVFGTNVNILFLQTTAMDELPFYAFTLAAVYELIKWAGSRRATHLLNAAVANSLAMLCRYEAWVLSAVLAVCVVIIARQQGHTWRDVRGLAGVWVAFGAAVSATLWFVYNWMVTGNPLNFYNGPDSSKAQMARRQGDIEVGSWPKSLQAYAQTMISTMGLLVLVLAVVGLVVFLYRERLAARALPVLAMLTLLPFYVYSLESGQMPIGIPPVNGDLLNVRYGLIGLIPAAILIGYLADQARVGVTARVSRRLSDGATVAVSAAVVAALLGMSAYVHSNHQVVLLRESLNEEGSQQFQIEAENYLQHQTTGPIMVNLVGNERVAYRVLDRVIYEGTKSGSQNVWKKALADPNVVGAQVLVMRNSPTRGVDQVFYFLESWPGLSAYHVGFTNPEYTIYVRN</sequence>
<feature type="transmembrane region" description="Helical" evidence="8">
    <location>
        <begin position="375"/>
        <end position="393"/>
    </location>
</feature>
<feature type="transmembrane region" description="Helical" evidence="8">
    <location>
        <begin position="41"/>
        <end position="63"/>
    </location>
</feature>
<keyword evidence="4" id="KW-0808">Transferase</keyword>
<evidence type="ECO:0000256" key="5">
    <source>
        <dbReference type="ARBA" id="ARBA00022692"/>
    </source>
</evidence>
<evidence type="ECO:0000256" key="8">
    <source>
        <dbReference type="SAM" id="Phobius"/>
    </source>
</evidence>
<feature type="transmembrane region" description="Helical" evidence="8">
    <location>
        <begin position="84"/>
        <end position="101"/>
    </location>
</feature>
<protein>
    <recommendedName>
        <fullName evidence="11">Glycosyltransferase RgtA/B/C/D-like domain-containing protein</fullName>
    </recommendedName>
</protein>
<dbReference type="InterPro" id="IPR050297">
    <property type="entry name" value="LipidA_mod_glycosyltrf_83"/>
</dbReference>
<name>A0ABP5F196_9ACTN</name>
<evidence type="ECO:0000256" key="4">
    <source>
        <dbReference type="ARBA" id="ARBA00022679"/>
    </source>
</evidence>